<evidence type="ECO:0000313" key="2">
    <source>
        <dbReference type="Proteomes" id="UP000830375"/>
    </source>
</evidence>
<dbReference type="Proteomes" id="UP000830375">
    <property type="component" value="Unassembled WGS sequence"/>
</dbReference>
<sequence length="494" mass="57573">MLRHTEEMKKHVQKDRKSSSTRLLSFLALINSYVPGSHRSKLFCEEFMDQTEQPTDEGNPTLETIMKPFMDLIVISSEEDQKANYIRLAHPMIAHACLKMLTEHKVTRFDIAQDFLNSLVNGKESNSGQICKSMLVTRLEHLFKKEKFSKLILDIMDESENTVEQCICLLKLASDLFFTDPFYPQTLARLYYIEVKEGNKYEEARKWAEEAIKRDPKNSHIRDTLEQVHKTHLLNETKKPSSDINVRLAIARSAIKAFKEEEEAAEDEAEDNTKFNNRGLFGFLQVCKIIHPKTSLNRTPLEHTEQEYSKFISSLRGDVETKYDFFEWYLAFSRQSFEKEDPDYIHTEPAITNLPNLEQCLRKMRHSYKSKYQKYLRGRYLLPLFFLAKQKGLQRLIYTSKLSQTDLERLTEGDGSEEIKDLQRINGQVRDHKVFAITGQKQIQVTPHDPASVCKQGQVSFYLGFNIREPVAYNIRYKDSKLHSIVLHNSADSF</sequence>
<organism evidence="1 2">
    <name type="scientific">Labeo rohita</name>
    <name type="common">Indian major carp</name>
    <name type="synonym">Cyprinus rohita</name>
    <dbReference type="NCBI Taxonomy" id="84645"/>
    <lineage>
        <taxon>Eukaryota</taxon>
        <taxon>Metazoa</taxon>
        <taxon>Chordata</taxon>
        <taxon>Craniata</taxon>
        <taxon>Vertebrata</taxon>
        <taxon>Euteleostomi</taxon>
        <taxon>Actinopterygii</taxon>
        <taxon>Neopterygii</taxon>
        <taxon>Teleostei</taxon>
        <taxon>Ostariophysi</taxon>
        <taxon>Cypriniformes</taxon>
        <taxon>Cyprinidae</taxon>
        <taxon>Labeoninae</taxon>
        <taxon>Labeonini</taxon>
        <taxon>Labeo</taxon>
    </lineage>
</organism>
<gene>
    <name evidence="1" type="ORF">H4Q32_027700</name>
</gene>
<dbReference type="PANTHER" id="PTHR16155">
    <property type="entry name" value="DED DOMAIN-CONTAINING PROTEIN"/>
    <property type="match status" value="1"/>
</dbReference>
<accession>A0ABQ8L027</accession>
<protein>
    <submittedName>
        <fullName evidence="1">Sterile alpha motif domain-containing protein 9-like</fullName>
    </submittedName>
</protein>
<comment type="caution">
    <text evidence="1">The sequence shown here is derived from an EMBL/GenBank/DDBJ whole genome shotgun (WGS) entry which is preliminary data.</text>
</comment>
<dbReference type="PANTHER" id="PTHR16155:SF18">
    <property type="entry name" value="STERILE ALPHA MOTIF DOMAIN-CONTAINING PROTEIN 9-LIKE"/>
    <property type="match status" value="1"/>
</dbReference>
<reference evidence="1 2" key="1">
    <citation type="submission" date="2022-01" db="EMBL/GenBank/DDBJ databases">
        <title>A high-quality chromosome-level genome assembly of rohu carp, Labeo rohita.</title>
        <authorList>
            <person name="Arick M.A. II"/>
            <person name="Hsu C.-Y."/>
            <person name="Magbanua Z."/>
            <person name="Pechanova O."/>
            <person name="Grover C."/>
            <person name="Miller E."/>
            <person name="Thrash A."/>
            <person name="Ezzel L."/>
            <person name="Alam S."/>
            <person name="Benzie J."/>
            <person name="Hamilton M."/>
            <person name="Karsi A."/>
            <person name="Lawrence M.L."/>
            <person name="Peterson D.G."/>
        </authorList>
    </citation>
    <scope>NUCLEOTIDE SEQUENCE [LARGE SCALE GENOMIC DNA]</scope>
    <source>
        <strain evidence="2">BAU-BD-2019</strain>
        <tissue evidence="1">Blood</tissue>
    </source>
</reference>
<keyword evidence="2" id="KW-1185">Reference proteome</keyword>
<name>A0ABQ8L027_LABRO</name>
<dbReference type="EMBL" id="JACTAM010002804">
    <property type="protein sequence ID" value="KAI2643033.1"/>
    <property type="molecule type" value="Genomic_DNA"/>
</dbReference>
<proteinExistence type="predicted"/>
<evidence type="ECO:0000313" key="1">
    <source>
        <dbReference type="EMBL" id="KAI2643033.1"/>
    </source>
</evidence>